<accession>A0A5J5BPV6</accession>
<evidence type="ECO:0000313" key="1">
    <source>
        <dbReference type="EMBL" id="KAA8544878.1"/>
    </source>
</evidence>
<dbReference type="AlphaFoldDB" id="A0A5J5BPV6"/>
<sequence>MGRSSTAWCRGPVDPTVAETFGKEDFDLEMLGCWVSVGTDLLGMVNRCSCLPVVVDPSCSVVAVQHLGSPRSLLWLFRGCCGPASDDEVLRGGGGLNFLIIQGMTVMQVGTGKNGWHDVGLKQEIAEVEVDKKLENPVRAKVCCWVP</sequence>
<evidence type="ECO:0000313" key="2">
    <source>
        <dbReference type="Proteomes" id="UP000325577"/>
    </source>
</evidence>
<gene>
    <name evidence="1" type="ORF">F0562_019727</name>
</gene>
<dbReference type="Proteomes" id="UP000325577">
    <property type="component" value="Linkage Group LG10"/>
</dbReference>
<protein>
    <submittedName>
        <fullName evidence="1">Uncharacterized protein</fullName>
    </submittedName>
</protein>
<dbReference type="EMBL" id="CM018033">
    <property type="protein sequence ID" value="KAA8544878.1"/>
    <property type="molecule type" value="Genomic_DNA"/>
</dbReference>
<proteinExistence type="predicted"/>
<reference evidence="1 2" key="1">
    <citation type="submission" date="2019-09" db="EMBL/GenBank/DDBJ databases">
        <title>A chromosome-level genome assembly of the Chinese tupelo Nyssa sinensis.</title>
        <authorList>
            <person name="Yang X."/>
            <person name="Kang M."/>
            <person name="Yang Y."/>
            <person name="Xiong H."/>
            <person name="Wang M."/>
            <person name="Zhang Z."/>
            <person name="Wang Z."/>
            <person name="Wu H."/>
            <person name="Ma T."/>
            <person name="Liu J."/>
            <person name="Xi Z."/>
        </authorList>
    </citation>
    <scope>NUCLEOTIDE SEQUENCE [LARGE SCALE GENOMIC DNA]</scope>
    <source>
        <strain evidence="1">J267</strain>
        <tissue evidence="1">Leaf</tissue>
    </source>
</reference>
<name>A0A5J5BPV6_9ASTE</name>
<organism evidence="1 2">
    <name type="scientific">Nyssa sinensis</name>
    <dbReference type="NCBI Taxonomy" id="561372"/>
    <lineage>
        <taxon>Eukaryota</taxon>
        <taxon>Viridiplantae</taxon>
        <taxon>Streptophyta</taxon>
        <taxon>Embryophyta</taxon>
        <taxon>Tracheophyta</taxon>
        <taxon>Spermatophyta</taxon>
        <taxon>Magnoliopsida</taxon>
        <taxon>eudicotyledons</taxon>
        <taxon>Gunneridae</taxon>
        <taxon>Pentapetalae</taxon>
        <taxon>asterids</taxon>
        <taxon>Cornales</taxon>
        <taxon>Nyssaceae</taxon>
        <taxon>Nyssa</taxon>
    </lineage>
</organism>
<keyword evidence="2" id="KW-1185">Reference proteome</keyword>